<accession>A0A377ALB5</accession>
<keyword evidence="1" id="KW-0238">DNA-binding</keyword>
<evidence type="ECO:0000313" key="1">
    <source>
        <dbReference type="EMBL" id="STL21484.1"/>
    </source>
</evidence>
<dbReference type="EMBL" id="UGED01000004">
    <property type="protein sequence ID" value="STL21484.1"/>
    <property type="molecule type" value="Genomic_DNA"/>
</dbReference>
<evidence type="ECO:0000313" key="2">
    <source>
        <dbReference type="Proteomes" id="UP000254052"/>
    </source>
</evidence>
<dbReference type="GO" id="GO:0003677">
    <property type="term" value="F:DNA binding"/>
    <property type="evidence" value="ECO:0007669"/>
    <property type="project" value="UniProtKB-KW"/>
</dbReference>
<sequence>MIFLMTKDSFLLQGFWQLKDNHENDKNQFPVRDQKSRQ</sequence>
<gene>
    <name evidence="1" type="primary">yhiE_3</name>
    <name evidence="1" type="ORF">NCTC9962_01316</name>
</gene>
<proteinExistence type="predicted"/>
<organism evidence="1 2">
    <name type="scientific">Escherichia coli</name>
    <dbReference type="NCBI Taxonomy" id="562"/>
    <lineage>
        <taxon>Bacteria</taxon>
        <taxon>Pseudomonadati</taxon>
        <taxon>Pseudomonadota</taxon>
        <taxon>Gammaproteobacteria</taxon>
        <taxon>Enterobacterales</taxon>
        <taxon>Enterobacteriaceae</taxon>
        <taxon>Escherichia</taxon>
    </lineage>
</organism>
<dbReference type="AlphaFoldDB" id="A0A377ALB5"/>
<dbReference type="Proteomes" id="UP000254052">
    <property type="component" value="Unassembled WGS sequence"/>
</dbReference>
<reference evidence="1 2" key="1">
    <citation type="submission" date="2018-06" db="EMBL/GenBank/DDBJ databases">
        <authorList>
            <consortium name="Pathogen Informatics"/>
            <person name="Doyle S."/>
        </authorList>
    </citation>
    <scope>NUCLEOTIDE SEQUENCE [LARGE SCALE GENOMIC DNA]</scope>
    <source>
        <strain evidence="1 2">NCTC9962</strain>
    </source>
</reference>
<name>A0A377ALB5_ECOLX</name>
<protein>
    <submittedName>
        <fullName evidence="1">DNA-binding transcriptional activator</fullName>
    </submittedName>
</protein>